<proteinExistence type="predicted"/>
<dbReference type="WBParaSite" id="nRc.2.0.1.t32628-RA">
    <property type="protein sequence ID" value="nRc.2.0.1.t32628-RA"/>
    <property type="gene ID" value="nRc.2.0.1.g32628"/>
</dbReference>
<dbReference type="AlphaFoldDB" id="A0A915K1F0"/>
<organism evidence="1 2">
    <name type="scientific">Romanomermis culicivorax</name>
    <name type="common">Nematode worm</name>
    <dbReference type="NCBI Taxonomy" id="13658"/>
    <lineage>
        <taxon>Eukaryota</taxon>
        <taxon>Metazoa</taxon>
        <taxon>Ecdysozoa</taxon>
        <taxon>Nematoda</taxon>
        <taxon>Enoplea</taxon>
        <taxon>Dorylaimia</taxon>
        <taxon>Mermithida</taxon>
        <taxon>Mermithoidea</taxon>
        <taxon>Mermithidae</taxon>
        <taxon>Romanomermis</taxon>
    </lineage>
</organism>
<reference evidence="2" key="1">
    <citation type="submission" date="2022-11" db="UniProtKB">
        <authorList>
            <consortium name="WormBaseParasite"/>
        </authorList>
    </citation>
    <scope>IDENTIFICATION</scope>
</reference>
<evidence type="ECO:0000313" key="2">
    <source>
        <dbReference type="WBParaSite" id="nRc.2.0.1.t32628-RA"/>
    </source>
</evidence>
<dbReference type="Proteomes" id="UP000887565">
    <property type="component" value="Unplaced"/>
</dbReference>
<accession>A0A915K1F0</accession>
<keyword evidence="1" id="KW-1185">Reference proteome</keyword>
<evidence type="ECO:0000313" key="1">
    <source>
        <dbReference type="Proteomes" id="UP000887565"/>
    </source>
</evidence>
<name>A0A915K1F0_ROMCU</name>
<protein>
    <submittedName>
        <fullName evidence="2">Uncharacterized protein</fullName>
    </submittedName>
</protein>
<sequence>MVTEVKAFDDWDRLAKKIKAASDYNARLITSKRVTFLELVNGATTTAVVSDGTYLMTSNIDLIGFQFSCVRDCVAGGRQCHLADRSGWPTVPGGRLYHMAECSTWPTVPGGRIQLDSLYPKTINKIC</sequence>